<keyword evidence="2" id="KW-0813">Transport</keyword>
<dbReference type="Proteomes" id="UP000239197">
    <property type="component" value="Plasmid unnamed2"/>
</dbReference>
<feature type="transmembrane region" description="Helical" evidence="6">
    <location>
        <begin position="441"/>
        <end position="460"/>
    </location>
</feature>
<feature type="transmembrane region" description="Helical" evidence="6">
    <location>
        <begin position="213"/>
        <end position="231"/>
    </location>
</feature>
<proteinExistence type="predicted"/>
<evidence type="ECO:0000256" key="6">
    <source>
        <dbReference type="SAM" id="Phobius"/>
    </source>
</evidence>
<sequence length="461" mass="47916">MNPASRTSHRPAITGGQGKTVTGTLLATSFGFIVVQLDVTIVNVALPEIGSSLKTGVSGLQWVVDAYTLSFAALLLTAGAAGDRFGSRRVFNSGLLLFCLASLTCALTHSVDVLIAARCIQGAGAALILPTSLALLSHACAGDPVVRSHAIGWWSAIGGAVSAMGPVAGGLLTTAFGWRAIFLVNFPVCLLSLWATYRFVAETPTEQSKSFDMPGQVLAILFLFLLTYSVIEAGAEGWLSPEIWAGLALALAAALLFVAREARAAEPMIPLSLFRNSVLTIAVLLGLLSNLTFYALIFILSIFFQSVKGYSPTQTGLALLPFTVIMIANVASSRLTGYFTPRITVAGGGILCVLSFLLLHGLDRDTPYYVVMVSMIFLAIGSGISTPALTSAILGNVPSTRSATASAIFNVSRQVGSALGVALLGALIVGAAESMTAGARLAFDISVVLRVVGVILAALFL</sequence>
<dbReference type="Gene3D" id="1.20.1250.20">
    <property type="entry name" value="MFS general substrate transporter like domains"/>
    <property type="match status" value="1"/>
</dbReference>
<keyword evidence="8" id="KW-0614">Plasmid</keyword>
<dbReference type="Pfam" id="PF07690">
    <property type="entry name" value="MFS_1"/>
    <property type="match status" value="1"/>
</dbReference>
<feature type="transmembrane region" description="Helical" evidence="6">
    <location>
        <begin position="343"/>
        <end position="362"/>
    </location>
</feature>
<dbReference type="OrthoDB" id="2412976at2"/>
<feature type="transmembrane region" description="Helical" evidence="6">
    <location>
        <begin position="21"/>
        <end position="46"/>
    </location>
</feature>
<dbReference type="InterPro" id="IPR036259">
    <property type="entry name" value="MFS_trans_sf"/>
</dbReference>
<evidence type="ECO:0000256" key="1">
    <source>
        <dbReference type="ARBA" id="ARBA00004141"/>
    </source>
</evidence>
<evidence type="ECO:0000256" key="2">
    <source>
        <dbReference type="ARBA" id="ARBA00022448"/>
    </source>
</evidence>
<feature type="transmembrane region" description="Helical" evidence="6">
    <location>
        <begin position="153"/>
        <end position="172"/>
    </location>
</feature>
<evidence type="ECO:0000313" key="9">
    <source>
        <dbReference type="Proteomes" id="UP000239197"/>
    </source>
</evidence>
<evidence type="ECO:0000256" key="5">
    <source>
        <dbReference type="ARBA" id="ARBA00023136"/>
    </source>
</evidence>
<feature type="transmembrane region" description="Helical" evidence="6">
    <location>
        <begin position="66"/>
        <end position="82"/>
    </location>
</feature>
<dbReference type="SUPFAM" id="SSF103473">
    <property type="entry name" value="MFS general substrate transporter"/>
    <property type="match status" value="1"/>
</dbReference>
<evidence type="ECO:0000259" key="7">
    <source>
        <dbReference type="PROSITE" id="PS50850"/>
    </source>
</evidence>
<keyword evidence="4 6" id="KW-1133">Transmembrane helix</keyword>
<name>A0A2L1UZ15_9GAMM</name>
<reference evidence="9" key="1">
    <citation type="submission" date="2017-01" db="EMBL/GenBank/DDBJ databases">
        <title>Genome sequence of Rouxiella sp. ERMR1:05.</title>
        <authorList>
            <person name="Kumar R."/>
            <person name="Singh D."/>
            <person name="Kumar S."/>
        </authorList>
    </citation>
    <scope>NUCLEOTIDE SEQUENCE [LARGE SCALE GENOMIC DNA]</scope>
    <source>
        <strain evidence="9">ERMR1:05</strain>
        <plasmid evidence="9">unnamed2</plasmid>
    </source>
</reference>
<feature type="transmembrane region" description="Helical" evidence="6">
    <location>
        <begin position="94"/>
        <end position="117"/>
    </location>
</feature>
<dbReference type="KEGG" id="rox:BV494_24955"/>
<geneLocation type="plasmid" evidence="8 9">
    <name>unnamed2</name>
</geneLocation>
<evidence type="ECO:0000313" key="8">
    <source>
        <dbReference type="EMBL" id="AVF38134.1"/>
    </source>
</evidence>
<evidence type="ECO:0000256" key="3">
    <source>
        <dbReference type="ARBA" id="ARBA00022692"/>
    </source>
</evidence>
<gene>
    <name evidence="8" type="ORF">BV494_24955</name>
</gene>
<feature type="transmembrane region" description="Helical" evidence="6">
    <location>
        <begin position="279"/>
        <end position="304"/>
    </location>
</feature>
<dbReference type="RefSeq" id="WP_104925457.1">
    <property type="nucleotide sequence ID" value="NZ_CP019064.1"/>
</dbReference>
<feature type="domain" description="Major facilitator superfamily (MFS) profile" evidence="7">
    <location>
        <begin position="24"/>
        <end position="461"/>
    </location>
</feature>
<dbReference type="AlphaFoldDB" id="A0A2L1UZ15"/>
<dbReference type="PROSITE" id="PS50850">
    <property type="entry name" value="MFS"/>
    <property type="match status" value="1"/>
</dbReference>
<feature type="transmembrane region" description="Helical" evidence="6">
    <location>
        <begin position="243"/>
        <end position="259"/>
    </location>
</feature>
<keyword evidence="9" id="KW-1185">Reference proteome</keyword>
<feature type="transmembrane region" description="Helical" evidence="6">
    <location>
        <begin position="178"/>
        <end position="201"/>
    </location>
</feature>
<keyword evidence="3 6" id="KW-0812">Transmembrane</keyword>
<accession>A0A2L1UZ15</accession>
<dbReference type="InterPro" id="IPR011701">
    <property type="entry name" value="MFS"/>
</dbReference>
<dbReference type="Gene3D" id="1.20.1720.10">
    <property type="entry name" value="Multidrug resistance protein D"/>
    <property type="match status" value="1"/>
</dbReference>
<dbReference type="InterPro" id="IPR020846">
    <property type="entry name" value="MFS_dom"/>
</dbReference>
<feature type="transmembrane region" description="Helical" evidence="6">
    <location>
        <begin position="310"/>
        <end position="331"/>
    </location>
</feature>
<feature type="transmembrane region" description="Helical" evidence="6">
    <location>
        <begin position="123"/>
        <end position="141"/>
    </location>
</feature>
<evidence type="ECO:0000256" key="4">
    <source>
        <dbReference type="ARBA" id="ARBA00022989"/>
    </source>
</evidence>
<organism evidence="8 9">
    <name type="scientific">Rahnella sikkimica</name>
    <dbReference type="NCBI Taxonomy" id="1805933"/>
    <lineage>
        <taxon>Bacteria</taxon>
        <taxon>Pseudomonadati</taxon>
        <taxon>Pseudomonadota</taxon>
        <taxon>Gammaproteobacteria</taxon>
        <taxon>Enterobacterales</taxon>
        <taxon>Yersiniaceae</taxon>
        <taxon>Rahnella</taxon>
    </lineage>
</organism>
<feature type="transmembrane region" description="Helical" evidence="6">
    <location>
        <begin position="368"/>
        <end position="394"/>
    </location>
</feature>
<dbReference type="GO" id="GO:0016020">
    <property type="term" value="C:membrane"/>
    <property type="evidence" value="ECO:0007669"/>
    <property type="project" value="UniProtKB-SubCell"/>
</dbReference>
<keyword evidence="5 6" id="KW-0472">Membrane</keyword>
<dbReference type="PANTHER" id="PTHR42718:SF9">
    <property type="entry name" value="MAJOR FACILITATOR SUPERFAMILY MULTIDRUG TRANSPORTER MFSC"/>
    <property type="match status" value="1"/>
</dbReference>
<comment type="subcellular location">
    <subcellularLocation>
        <location evidence="1">Membrane</location>
        <topology evidence="1">Multi-pass membrane protein</topology>
    </subcellularLocation>
</comment>
<dbReference type="GO" id="GO:0022857">
    <property type="term" value="F:transmembrane transporter activity"/>
    <property type="evidence" value="ECO:0007669"/>
    <property type="project" value="InterPro"/>
</dbReference>
<feature type="transmembrane region" description="Helical" evidence="6">
    <location>
        <begin position="415"/>
        <end position="435"/>
    </location>
</feature>
<dbReference type="CDD" id="cd17321">
    <property type="entry name" value="MFS_MMR_MDR_like"/>
    <property type="match status" value="1"/>
</dbReference>
<protein>
    <submittedName>
        <fullName evidence="8">MFS transporter</fullName>
    </submittedName>
</protein>
<dbReference type="EMBL" id="CP019064">
    <property type="protein sequence ID" value="AVF38134.1"/>
    <property type="molecule type" value="Genomic_DNA"/>
</dbReference>
<dbReference type="PANTHER" id="PTHR42718">
    <property type="entry name" value="MAJOR FACILITATOR SUPERFAMILY MULTIDRUG TRANSPORTER MFSC"/>
    <property type="match status" value="1"/>
</dbReference>